<dbReference type="RefSeq" id="WP_193954556.1">
    <property type="nucleotide sequence ID" value="NZ_JADEYS010000019.1"/>
</dbReference>
<reference evidence="2" key="1">
    <citation type="submission" date="2020-10" db="EMBL/GenBank/DDBJ databases">
        <title>Bacterium isolated from coastal waters sediment.</title>
        <authorList>
            <person name="Chen R.-J."/>
            <person name="Lu D.-C."/>
            <person name="Zhu K.-L."/>
            <person name="Du Z.-J."/>
        </authorList>
    </citation>
    <scope>NUCLEOTIDE SEQUENCE</scope>
    <source>
        <strain evidence="2">N1Y112</strain>
    </source>
</reference>
<evidence type="ECO:0000313" key="3">
    <source>
        <dbReference type="Proteomes" id="UP000640333"/>
    </source>
</evidence>
<protein>
    <submittedName>
        <fullName evidence="2">Uncharacterized protein</fullName>
    </submittedName>
</protein>
<comment type="caution">
    <text evidence="2">The sequence shown here is derived from an EMBL/GenBank/DDBJ whole genome shotgun (WGS) entry which is preliminary data.</text>
</comment>
<proteinExistence type="predicted"/>
<sequence>MSLISDKYQALPERDRKMLWIFISCSLVAGYLFWAAATWAQMFETQKMANRKADRIEKRLGNVDIPKLEEGISEAHLATLKNTLDSQTRELRNLASTLLPLNDAGAREALKLELTQLAQSSMLRVSRLTTSKNTLRSNHQQLDGQALREHFANRPQFLFSLGGHYLNLIDFLDALPELSYHIYVTDISLESVPDSEGYLKIQLSLQI</sequence>
<keyword evidence="1" id="KW-1133">Transmembrane helix</keyword>
<feature type="transmembrane region" description="Helical" evidence="1">
    <location>
        <begin position="20"/>
        <end position="42"/>
    </location>
</feature>
<evidence type="ECO:0000256" key="1">
    <source>
        <dbReference type="SAM" id="Phobius"/>
    </source>
</evidence>
<dbReference type="AlphaFoldDB" id="A0A8J7K7Z3"/>
<gene>
    <name evidence="2" type="ORF">IOQ59_16490</name>
</gene>
<keyword evidence="1" id="KW-0812">Transmembrane</keyword>
<organism evidence="2 3">
    <name type="scientific">Pontibacterium sinense</name>
    <dbReference type="NCBI Taxonomy" id="2781979"/>
    <lineage>
        <taxon>Bacteria</taxon>
        <taxon>Pseudomonadati</taxon>
        <taxon>Pseudomonadota</taxon>
        <taxon>Gammaproteobacteria</taxon>
        <taxon>Oceanospirillales</taxon>
        <taxon>Oceanospirillaceae</taxon>
        <taxon>Pontibacterium</taxon>
    </lineage>
</organism>
<evidence type="ECO:0000313" key="2">
    <source>
        <dbReference type="EMBL" id="MBE9398861.1"/>
    </source>
</evidence>
<dbReference type="Proteomes" id="UP000640333">
    <property type="component" value="Unassembled WGS sequence"/>
</dbReference>
<keyword evidence="1" id="KW-0472">Membrane</keyword>
<name>A0A8J7K7Z3_9GAMM</name>
<keyword evidence="3" id="KW-1185">Reference proteome</keyword>
<accession>A0A8J7K7Z3</accession>
<dbReference type="EMBL" id="JADEYS010000019">
    <property type="protein sequence ID" value="MBE9398861.1"/>
    <property type="molecule type" value="Genomic_DNA"/>
</dbReference>